<feature type="transmembrane region" description="Helical" evidence="2">
    <location>
        <begin position="35"/>
        <end position="52"/>
    </location>
</feature>
<evidence type="ECO:0000313" key="4">
    <source>
        <dbReference type="EMBL" id="MBB1247063.1"/>
    </source>
</evidence>
<organism evidence="4 5">
    <name type="scientific">Streptomyces durbertensis</name>
    <dbReference type="NCBI Taxonomy" id="2448886"/>
    <lineage>
        <taxon>Bacteria</taxon>
        <taxon>Bacillati</taxon>
        <taxon>Actinomycetota</taxon>
        <taxon>Actinomycetes</taxon>
        <taxon>Kitasatosporales</taxon>
        <taxon>Streptomycetaceae</taxon>
        <taxon>Streptomyces</taxon>
    </lineage>
</organism>
<name>A0ABR6EPL5_9ACTN</name>
<feature type="transmembrane region" description="Helical" evidence="2">
    <location>
        <begin position="102"/>
        <end position="120"/>
    </location>
</feature>
<feature type="domain" description="DUF6545" evidence="3">
    <location>
        <begin position="244"/>
        <end position="349"/>
    </location>
</feature>
<dbReference type="InterPro" id="IPR050039">
    <property type="entry name" value="MAB_1171c-like"/>
</dbReference>
<dbReference type="InterPro" id="IPR046675">
    <property type="entry name" value="DUF6545"/>
</dbReference>
<comment type="caution">
    <text evidence="4">The sequence shown here is derived from an EMBL/GenBank/DDBJ whole genome shotgun (WGS) entry which is preliminary data.</text>
</comment>
<evidence type="ECO:0000256" key="2">
    <source>
        <dbReference type="SAM" id="Phobius"/>
    </source>
</evidence>
<dbReference type="Pfam" id="PF20182">
    <property type="entry name" value="DUF6545"/>
    <property type="match status" value="1"/>
</dbReference>
<feature type="compositionally biased region" description="Basic and acidic residues" evidence="1">
    <location>
        <begin position="355"/>
        <end position="380"/>
    </location>
</feature>
<keyword evidence="2" id="KW-1133">Transmembrane helix</keyword>
<sequence length="455" mass="48716">METRQAVEYGVLALLWGMVLWRAPAAYRAPGQRMLWLTFAALTVSMTLRLPGVMHAIDEGTGVNNLSTLCKHFFGITAAAALLEFVFGITRPGSRQGVRLRFATALGTFLVLTALFTVIPRDVAADRFFEAHAGAPAATAYLLVWYAYLGTAMAVAASLFLSAARQAGAGWLRTGLRLLGAGTGAGVLYALLRVGYLLLRLVGVAGDAEDPAATDATDLLKHAAILLILFGTVIPAWGIGWRGLRQARHLRRLRRLWTELTEAVPEVVLDEELRRGELRLRLHRRIVEIRDAVLALQPYIDDELRAAAWRAAENSGAEGERLRAVADACWVETARRAKLAGRPPRDVGRGPGQDTGRDPGQDAERGFGQDAERDADRRDAPTGAAVAGSDGGPAGAGVPAGAEGADEPVIGALGDLDSEARWLFLLDEARHSDTVREFVSAAPARAAGPVESENP</sequence>
<dbReference type="EMBL" id="WMLF01000743">
    <property type="protein sequence ID" value="MBB1247063.1"/>
    <property type="molecule type" value="Genomic_DNA"/>
</dbReference>
<reference evidence="5" key="1">
    <citation type="journal article" date="2020" name="Syst. Appl. Microbiol.">
        <title>Streptomyces alkaliterrae sp. nov., isolated from an alkaline soil, and emended descriptions of Streptomyces alkaliphilus, Streptomyces calidiresistens and Streptomyces durbertensis.</title>
        <authorList>
            <person name="Swiecimska M."/>
            <person name="Golinska P."/>
            <person name="Nouioui I."/>
            <person name="Wypij M."/>
            <person name="Rai M."/>
            <person name="Sangal V."/>
            <person name="Goodfellow M."/>
        </authorList>
    </citation>
    <scope>NUCLEOTIDE SEQUENCE [LARGE SCALE GENOMIC DNA]</scope>
    <source>
        <strain evidence="5">DSM 104538</strain>
    </source>
</reference>
<evidence type="ECO:0000256" key="1">
    <source>
        <dbReference type="SAM" id="MobiDB-lite"/>
    </source>
</evidence>
<feature type="transmembrane region" description="Helical" evidence="2">
    <location>
        <begin position="176"/>
        <end position="199"/>
    </location>
</feature>
<keyword evidence="2" id="KW-0472">Membrane</keyword>
<accession>A0ABR6EPL5</accession>
<dbReference type="Proteomes" id="UP000766698">
    <property type="component" value="Unassembled WGS sequence"/>
</dbReference>
<protein>
    <recommendedName>
        <fullName evidence="3">DUF6545 domain-containing protein</fullName>
    </recommendedName>
</protein>
<evidence type="ECO:0000259" key="3">
    <source>
        <dbReference type="Pfam" id="PF20182"/>
    </source>
</evidence>
<dbReference type="NCBIfam" id="NF042915">
    <property type="entry name" value="MAB_1171c_fam"/>
    <property type="match status" value="1"/>
</dbReference>
<feature type="region of interest" description="Disordered" evidence="1">
    <location>
        <begin position="340"/>
        <end position="411"/>
    </location>
</feature>
<feature type="transmembrane region" description="Helical" evidence="2">
    <location>
        <begin position="219"/>
        <end position="244"/>
    </location>
</feature>
<dbReference type="RefSeq" id="WP_182858266.1">
    <property type="nucleotide sequence ID" value="NZ_WMLF01000743.1"/>
</dbReference>
<feature type="transmembrane region" description="Helical" evidence="2">
    <location>
        <begin position="72"/>
        <end position="90"/>
    </location>
</feature>
<keyword evidence="2" id="KW-0812">Transmembrane</keyword>
<evidence type="ECO:0000313" key="5">
    <source>
        <dbReference type="Proteomes" id="UP000766698"/>
    </source>
</evidence>
<gene>
    <name evidence="4" type="ORF">GL263_26460</name>
</gene>
<keyword evidence="5" id="KW-1185">Reference proteome</keyword>
<proteinExistence type="predicted"/>
<feature type="transmembrane region" description="Helical" evidence="2">
    <location>
        <begin position="140"/>
        <end position="164"/>
    </location>
</feature>